<proteinExistence type="predicted"/>
<sequence length="44" mass="4674">MGGLFWRSALRGLRCGPRAPGPSLLVRHSSASPPEEDGWGGAQR</sequence>
<feature type="region of interest" description="Disordered" evidence="1">
    <location>
        <begin position="17"/>
        <end position="44"/>
    </location>
</feature>
<dbReference type="Proteomes" id="UP000236370">
    <property type="component" value="Unassembled WGS sequence"/>
</dbReference>
<dbReference type="AlphaFoldDB" id="A0A2J8INK2"/>
<gene>
    <name evidence="2" type="ORF">CK820_G0054701</name>
</gene>
<dbReference type="EMBL" id="NBAG03000679">
    <property type="protein sequence ID" value="PNI12084.1"/>
    <property type="molecule type" value="Genomic_DNA"/>
</dbReference>
<protein>
    <submittedName>
        <fullName evidence="2">NME4 isoform 6</fullName>
    </submittedName>
</protein>
<evidence type="ECO:0000256" key="1">
    <source>
        <dbReference type="SAM" id="MobiDB-lite"/>
    </source>
</evidence>
<reference evidence="2 3" key="1">
    <citation type="submission" date="2017-12" db="EMBL/GenBank/DDBJ databases">
        <title>High-resolution comparative analysis of great ape genomes.</title>
        <authorList>
            <person name="Pollen A."/>
            <person name="Hastie A."/>
            <person name="Hormozdiari F."/>
            <person name="Dougherty M."/>
            <person name="Liu R."/>
            <person name="Chaisson M."/>
            <person name="Hoppe E."/>
            <person name="Hill C."/>
            <person name="Pang A."/>
            <person name="Hillier L."/>
            <person name="Baker C."/>
            <person name="Armstrong J."/>
            <person name="Shendure J."/>
            <person name="Paten B."/>
            <person name="Wilson R."/>
            <person name="Chao H."/>
            <person name="Schneider V."/>
            <person name="Ventura M."/>
            <person name="Kronenberg Z."/>
            <person name="Murali S."/>
            <person name="Gordon D."/>
            <person name="Cantsilieris S."/>
            <person name="Munson K."/>
            <person name="Nelson B."/>
            <person name="Raja A."/>
            <person name="Underwood J."/>
            <person name="Diekhans M."/>
            <person name="Fiddes I."/>
            <person name="Haussler D."/>
            <person name="Eichler E."/>
        </authorList>
    </citation>
    <scope>NUCLEOTIDE SEQUENCE [LARGE SCALE GENOMIC DNA]</scope>
    <source>
        <strain evidence="2">Yerkes chimp pedigree #C0471</strain>
    </source>
</reference>
<evidence type="ECO:0000313" key="2">
    <source>
        <dbReference type="EMBL" id="PNI12084.1"/>
    </source>
</evidence>
<name>A0A2J8INK2_PANTR</name>
<organism evidence="2 3">
    <name type="scientific">Pan troglodytes</name>
    <name type="common">Chimpanzee</name>
    <dbReference type="NCBI Taxonomy" id="9598"/>
    <lineage>
        <taxon>Eukaryota</taxon>
        <taxon>Metazoa</taxon>
        <taxon>Chordata</taxon>
        <taxon>Craniata</taxon>
        <taxon>Vertebrata</taxon>
        <taxon>Euteleostomi</taxon>
        <taxon>Mammalia</taxon>
        <taxon>Eutheria</taxon>
        <taxon>Euarchontoglires</taxon>
        <taxon>Primates</taxon>
        <taxon>Haplorrhini</taxon>
        <taxon>Catarrhini</taxon>
        <taxon>Hominidae</taxon>
        <taxon>Pan</taxon>
    </lineage>
</organism>
<evidence type="ECO:0000313" key="3">
    <source>
        <dbReference type="Proteomes" id="UP000236370"/>
    </source>
</evidence>
<accession>A0A2J8INK2</accession>
<comment type="caution">
    <text evidence="2">The sequence shown here is derived from an EMBL/GenBank/DDBJ whole genome shotgun (WGS) entry which is preliminary data.</text>
</comment>